<sequence>MRSHTDITFLSVIEIAYKNTIRNRHSETPDASLLPKEIRRHFGVEKPSFCTPKFSDSLDYANRWRSPHTEPACHGDRKSFSTRCEISSPAKELDITFRLGIGIPYVTTIRNRHSEMVDTALVLRNSVQGPKFRPRACVIVHRQSYPSIRRGYLSARKSEPPARPQFGIRTLTRSVKGRIPRFPVQRKIPLRERGRGPLMRSHTDTSSLKQAELFARLSESFIRP</sequence>
<organism evidence="1 2">
    <name type="scientific">Colocasia esculenta</name>
    <name type="common">Wild taro</name>
    <name type="synonym">Arum esculentum</name>
    <dbReference type="NCBI Taxonomy" id="4460"/>
    <lineage>
        <taxon>Eukaryota</taxon>
        <taxon>Viridiplantae</taxon>
        <taxon>Streptophyta</taxon>
        <taxon>Embryophyta</taxon>
        <taxon>Tracheophyta</taxon>
        <taxon>Spermatophyta</taxon>
        <taxon>Magnoliopsida</taxon>
        <taxon>Liliopsida</taxon>
        <taxon>Araceae</taxon>
        <taxon>Aroideae</taxon>
        <taxon>Colocasieae</taxon>
        <taxon>Colocasia</taxon>
    </lineage>
</organism>
<accession>A0A843TU97</accession>
<comment type="caution">
    <text evidence="1">The sequence shown here is derived from an EMBL/GenBank/DDBJ whole genome shotgun (WGS) entry which is preliminary data.</text>
</comment>
<dbReference type="EMBL" id="NMUH01000221">
    <property type="protein sequence ID" value="MQL74761.1"/>
    <property type="molecule type" value="Genomic_DNA"/>
</dbReference>
<evidence type="ECO:0000313" key="2">
    <source>
        <dbReference type="Proteomes" id="UP000652761"/>
    </source>
</evidence>
<evidence type="ECO:0000313" key="1">
    <source>
        <dbReference type="EMBL" id="MQL74761.1"/>
    </source>
</evidence>
<proteinExistence type="predicted"/>
<name>A0A843TU97_COLES</name>
<reference evidence="1" key="1">
    <citation type="submission" date="2017-07" db="EMBL/GenBank/DDBJ databases">
        <title>Taro Niue Genome Assembly and Annotation.</title>
        <authorList>
            <person name="Atibalentja N."/>
            <person name="Keating K."/>
            <person name="Fields C.J."/>
        </authorList>
    </citation>
    <scope>NUCLEOTIDE SEQUENCE</scope>
    <source>
        <strain evidence="1">Niue_2</strain>
        <tissue evidence="1">Leaf</tissue>
    </source>
</reference>
<gene>
    <name evidence="1" type="ORF">Taro_007136</name>
</gene>
<dbReference type="Proteomes" id="UP000652761">
    <property type="component" value="Unassembled WGS sequence"/>
</dbReference>
<dbReference type="AlphaFoldDB" id="A0A843TU97"/>
<keyword evidence="2" id="KW-1185">Reference proteome</keyword>
<protein>
    <submittedName>
        <fullName evidence="1">Uncharacterized protein</fullName>
    </submittedName>
</protein>